<dbReference type="InterPro" id="IPR009878">
    <property type="entry name" value="Phlebovirus_G2_fusion"/>
</dbReference>
<evidence type="ECO:0000256" key="1">
    <source>
        <dbReference type="SAM" id="Coils"/>
    </source>
</evidence>
<evidence type="ECO:0000259" key="3">
    <source>
        <dbReference type="Pfam" id="PF07245"/>
    </source>
</evidence>
<gene>
    <name evidence="4" type="ORF">ANCCAN_08365</name>
</gene>
<dbReference type="Proteomes" id="UP000252519">
    <property type="component" value="Unassembled WGS sequence"/>
</dbReference>
<keyword evidence="5" id="KW-1185">Reference proteome</keyword>
<comment type="caution">
    <text evidence="4">The sequence shown here is derived from an EMBL/GenBank/DDBJ whole genome shotgun (WGS) entry which is preliminary data.</text>
</comment>
<dbReference type="Pfam" id="PF07245">
    <property type="entry name" value="Phlebovirus_G2"/>
    <property type="match status" value="1"/>
</dbReference>
<evidence type="ECO:0000313" key="4">
    <source>
        <dbReference type="EMBL" id="RCN45627.1"/>
    </source>
</evidence>
<feature type="domain" description="Phlebovirus glycoprotein G2 fusion" evidence="3">
    <location>
        <begin position="2"/>
        <end position="280"/>
    </location>
</feature>
<name>A0A368GRQ4_ANCCA</name>
<evidence type="ECO:0000313" key="5">
    <source>
        <dbReference type="Proteomes" id="UP000252519"/>
    </source>
</evidence>
<sequence length="529" mass="60334">MQPELCLTLNQGNRTQLALKVTLEEVILRCQRETLYFTRNTEVNVQYRKRCPHMGTCTGMKCGKIKPESLIAELDVANNFTGITYCTESCGGLGCSCGFPSSGCLFYRIYHSPLDEKIFEVFQCPSWHETVKINYQEFQGNTKTNSYRVEIPPRSVKPLGKSTLEITTLSFNPISILTKRFITDGTASAYLHDETAFSYACEARPDVGNNSTSHCAIKDTCKCTPAEDLVNCYCQNNDVTNIMRLSNTLPLPISNGIVRTEGRNQVPTVRSKATSAELAIVFDPQITEMKQEIVEFTCNIVPLTFLGCYNYMSGQMPQPDLDQAGPDDNNEWEEEESNQGNGNANAEQQEVRLNQDQFQQLLDRIEEIKREINRTTADTQRQIARLEAREAYHTDVINSMATRLEKMDQRQQESDRGKEREPSRESGNRNRRRSPSPRPGPSHQQAQATPECIFCDGAHWATQCRRYTTLSERRQRLYEKNKCERCLGRSTHMATSCHSRSVCFYCKEDGRTMDMVKHHSAFCPYEFDM</sequence>
<evidence type="ECO:0000256" key="2">
    <source>
        <dbReference type="SAM" id="MobiDB-lite"/>
    </source>
</evidence>
<feature type="region of interest" description="Disordered" evidence="2">
    <location>
        <begin position="317"/>
        <end position="345"/>
    </location>
</feature>
<feature type="compositionally biased region" description="Basic and acidic residues" evidence="2">
    <location>
        <begin position="403"/>
        <end position="428"/>
    </location>
</feature>
<feature type="compositionally biased region" description="Acidic residues" evidence="2">
    <location>
        <begin position="328"/>
        <end position="337"/>
    </location>
</feature>
<dbReference type="STRING" id="29170.A0A368GRQ4"/>
<dbReference type="OrthoDB" id="5844063at2759"/>
<protein>
    <recommendedName>
        <fullName evidence="3">Phlebovirus glycoprotein G2 fusion domain-containing protein</fullName>
    </recommendedName>
</protein>
<reference evidence="4 5" key="1">
    <citation type="submission" date="2014-10" db="EMBL/GenBank/DDBJ databases">
        <title>Draft genome of the hookworm Ancylostoma caninum.</title>
        <authorList>
            <person name="Mitreva M."/>
        </authorList>
    </citation>
    <scope>NUCLEOTIDE SEQUENCE [LARGE SCALE GENOMIC DNA]</scope>
    <source>
        <strain evidence="4 5">Baltimore</strain>
    </source>
</reference>
<keyword evidence="1" id="KW-0175">Coiled coil</keyword>
<dbReference type="EMBL" id="JOJR01000097">
    <property type="protein sequence ID" value="RCN45627.1"/>
    <property type="molecule type" value="Genomic_DNA"/>
</dbReference>
<proteinExistence type="predicted"/>
<feature type="coiled-coil region" evidence="1">
    <location>
        <begin position="351"/>
        <end position="389"/>
    </location>
</feature>
<dbReference type="AlphaFoldDB" id="A0A368GRQ4"/>
<organism evidence="4 5">
    <name type="scientific">Ancylostoma caninum</name>
    <name type="common">Dog hookworm</name>
    <dbReference type="NCBI Taxonomy" id="29170"/>
    <lineage>
        <taxon>Eukaryota</taxon>
        <taxon>Metazoa</taxon>
        <taxon>Ecdysozoa</taxon>
        <taxon>Nematoda</taxon>
        <taxon>Chromadorea</taxon>
        <taxon>Rhabditida</taxon>
        <taxon>Rhabditina</taxon>
        <taxon>Rhabditomorpha</taxon>
        <taxon>Strongyloidea</taxon>
        <taxon>Ancylostomatidae</taxon>
        <taxon>Ancylostomatinae</taxon>
        <taxon>Ancylostoma</taxon>
    </lineage>
</organism>
<accession>A0A368GRQ4</accession>
<feature type="region of interest" description="Disordered" evidence="2">
    <location>
        <begin position="403"/>
        <end position="447"/>
    </location>
</feature>